<dbReference type="RefSeq" id="XP_040792602.1">
    <property type="nucleotide sequence ID" value="XM_040938845.1"/>
</dbReference>
<gene>
    <name evidence="1" type="ORF">K460DRAFT_9730</name>
</gene>
<dbReference type="EMBL" id="ML976614">
    <property type="protein sequence ID" value="KAF1850039.1"/>
    <property type="molecule type" value="Genomic_DNA"/>
</dbReference>
<name>A0A9P4LDF0_9PLEO</name>
<protein>
    <submittedName>
        <fullName evidence="1">Uncharacterized protein</fullName>
    </submittedName>
</protein>
<keyword evidence="2" id="KW-1185">Reference proteome</keyword>
<evidence type="ECO:0000313" key="2">
    <source>
        <dbReference type="Proteomes" id="UP000800039"/>
    </source>
</evidence>
<sequence>MIMKIIHAARVHVRLLAREHLTSCVPVNFSPRNSLDHSPHLLHDAICSLTACLPFLTHLAGSLNLILIGYVLLDKSPVFYSAIDYAFSHLPSDNPILPLLVEAEVGCWE</sequence>
<dbReference type="AlphaFoldDB" id="A0A9P4LDF0"/>
<comment type="caution">
    <text evidence="1">The sequence shown here is derived from an EMBL/GenBank/DDBJ whole genome shotgun (WGS) entry which is preliminary data.</text>
</comment>
<organism evidence="1 2">
    <name type="scientific">Cucurbitaria berberidis CBS 394.84</name>
    <dbReference type="NCBI Taxonomy" id="1168544"/>
    <lineage>
        <taxon>Eukaryota</taxon>
        <taxon>Fungi</taxon>
        <taxon>Dikarya</taxon>
        <taxon>Ascomycota</taxon>
        <taxon>Pezizomycotina</taxon>
        <taxon>Dothideomycetes</taxon>
        <taxon>Pleosporomycetidae</taxon>
        <taxon>Pleosporales</taxon>
        <taxon>Pleosporineae</taxon>
        <taxon>Cucurbitariaceae</taxon>
        <taxon>Cucurbitaria</taxon>
    </lineage>
</organism>
<reference evidence="1" key="1">
    <citation type="submission" date="2020-01" db="EMBL/GenBank/DDBJ databases">
        <authorList>
            <consortium name="DOE Joint Genome Institute"/>
            <person name="Haridas S."/>
            <person name="Albert R."/>
            <person name="Binder M."/>
            <person name="Bloem J."/>
            <person name="Labutti K."/>
            <person name="Salamov A."/>
            <person name="Andreopoulos B."/>
            <person name="Baker S.E."/>
            <person name="Barry K."/>
            <person name="Bills G."/>
            <person name="Bluhm B.H."/>
            <person name="Cannon C."/>
            <person name="Castanera R."/>
            <person name="Culley D.E."/>
            <person name="Daum C."/>
            <person name="Ezra D."/>
            <person name="Gonzalez J.B."/>
            <person name="Henrissat B."/>
            <person name="Kuo A."/>
            <person name="Liang C."/>
            <person name="Lipzen A."/>
            <person name="Lutzoni F."/>
            <person name="Magnuson J."/>
            <person name="Mondo S."/>
            <person name="Nolan M."/>
            <person name="Ohm R."/>
            <person name="Pangilinan J."/>
            <person name="Park H.-J."/>
            <person name="Ramirez L."/>
            <person name="Alfaro M."/>
            <person name="Sun H."/>
            <person name="Tritt A."/>
            <person name="Yoshinaga Y."/>
            <person name="Zwiers L.-H."/>
            <person name="Turgeon B.G."/>
            <person name="Goodwin S.B."/>
            <person name="Spatafora J.W."/>
            <person name="Crous P.W."/>
            <person name="Grigoriev I.V."/>
        </authorList>
    </citation>
    <scope>NUCLEOTIDE SEQUENCE</scope>
    <source>
        <strain evidence="1">CBS 394.84</strain>
    </source>
</reference>
<evidence type="ECO:0000313" key="1">
    <source>
        <dbReference type="EMBL" id="KAF1850039.1"/>
    </source>
</evidence>
<dbReference type="Proteomes" id="UP000800039">
    <property type="component" value="Unassembled WGS sequence"/>
</dbReference>
<dbReference type="GeneID" id="63856102"/>
<accession>A0A9P4LDF0</accession>
<proteinExistence type="predicted"/>